<gene>
    <name evidence="2" type="ORF">ACFQT0_26230</name>
    <name evidence="3" type="ORF">ACFQT0_26430</name>
</gene>
<dbReference type="EMBL" id="JBHTEK010000002">
    <property type="protein sequence ID" value="MFC7670482.1"/>
    <property type="molecule type" value="Genomic_DNA"/>
</dbReference>
<name>A0ABW2UCA0_9BACT</name>
<comment type="caution">
    <text evidence="3">The sequence shown here is derived from an EMBL/GenBank/DDBJ whole genome shotgun (WGS) entry which is preliminary data.</text>
</comment>
<evidence type="ECO:0000313" key="3">
    <source>
        <dbReference type="EMBL" id="MFC7670519.1"/>
    </source>
</evidence>
<keyword evidence="4" id="KW-1185">Reference proteome</keyword>
<dbReference type="InterPro" id="IPR036388">
    <property type="entry name" value="WH-like_DNA-bd_sf"/>
</dbReference>
<dbReference type="InterPro" id="IPR005471">
    <property type="entry name" value="Tscrpt_reg_IclR_N"/>
</dbReference>
<dbReference type="Pfam" id="PF09339">
    <property type="entry name" value="HTH_IclR"/>
    <property type="match status" value="1"/>
</dbReference>
<dbReference type="Proteomes" id="UP001596513">
    <property type="component" value="Unassembled WGS sequence"/>
</dbReference>
<reference evidence="4" key="2">
    <citation type="journal article" date="2019" name="Int. J. Syst. Evol. Microbiol.">
        <title>The Global Catalogue of Microorganisms (GCM) 10K type strain sequencing project: providing services to taxonomists for standard genome sequencing and annotation.</title>
        <authorList>
            <consortium name="The Broad Institute Genomics Platform"/>
            <consortium name="The Broad Institute Genome Sequencing Center for Infectious Disease"/>
            <person name="Wu L."/>
            <person name="Ma J."/>
        </authorList>
    </citation>
    <scope>NUCLEOTIDE SEQUENCE [LARGE SCALE GENOMIC DNA]</scope>
    <source>
        <strain evidence="4">JCM 19635</strain>
    </source>
</reference>
<evidence type="ECO:0000259" key="1">
    <source>
        <dbReference type="Pfam" id="PF09339"/>
    </source>
</evidence>
<evidence type="ECO:0000313" key="4">
    <source>
        <dbReference type="Proteomes" id="UP001596513"/>
    </source>
</evidence>
<dbReference type="EMBL" id="JBHTEK010000002">
    <property type="protein sequence ID" value="MFC7670519.1"/>
    <property type="molecule type" value="Genomic_DNA"/>
</dbReference>
<dbReference type="Gene3D" id="1.10.10.10">
    <property type="entry name" value="Winged helix-like DNA-binding domain superfamily/Winged helix DNA-binding domain"/>
    <property type="match status" value="1"/>
</dbReference>
<accession>A0ABW2UCA0</accession>
<proteinExistence type="predicted"/>
<reference evidence="3" key="1">
    <citation type="journal article" date="2014" name="Int. J. Syst. Evol. Microbiol.">
        <title>Complete genome of a new Firmicutes species belonging to the dominant human colonic microbiota ('Ruminococcus bicirculans') reveals two chromosomes and a selective capacity to utilize plant glucans.</title>
        <authorList>
            <consortium name="NISC Comparative Sequencing Program"/>
            <person name="Wegmann U."/>
            <person name="Louis P."/>
            <person name="Goesmann A."/>
            <person name="Henrissat B."/>
            <person name="Duncan S.H."/>
            <person name="Flint H.J."/>
        </authorList>
    </citation>
    <scope>NUCLEOTIDE SEQUENCE</scope>
    <source>
        <strain evidence="3">JCM 19635</strain>
    </source>
</reference>
<protein>
    <submittedName>
        <fullName evidence="3">Helix-turn-helix domain-containing protein</fullName>
    </submittedName>
</protein>
<reference evidence="3" key="3">
    <citation type="submission" date="2024-09" db="EMBL/GenBank/DDBJ databases">
        <authorList>
            <person name="Sun Q."/>
            <person name="Mori K."/>
        </authorList>
    </citation>
    <scope>NUCLEOTIDE SEQUENCE</scope>
    <source>
        <strain evidence="3">JCM 19635</strain>
    </source>
</reference>
<dbReference type="SUPFAM" id="SSF46785">
    <property type="entry name" value="Winged helix' DNA-binding domain"/>
    <property type="match status" value="1"/>
</dbReference>
<evidence type="ECO:0000313" key="2">
    <source>
        <dbReference type="EMBL" id="MFC7670482.1"/>
    </source>
</evidence>
<organism evidence="3 4">
    <name type="scientific">Hymenobacter humi</name>
    <dbReference type="NCBI Taxonomy" id="1411620"/>
    <lineage>
        <taxon>Bacteria</taxon>
        <taxon>Pseudomonadati</taxon>
        <taxon>Bacteroidota</taxon>
        <taxon>Cytophagia</taxon>
        <taxon>Cytophagales</taxon>
        <taxon>Hymenobacteraceae</taxon>
        <taxon>Hymenobacter</taxon>
    </lineage>
</organism>
<feature type="domain" description="HTH iclR-type" evidence="1">
    <location>
        <begin position="13"/>
        <end position="49"/>
    </location>
</feature>
<dbReference type="RefSeq" id="WP_380206213.1">
    <property type="nucleotide sequence ID" value="NZ_JBHTEK010000002.1"/>
</dbReference>
<dbReference type="InterPro" id="IPR036390">
    <property type="entry name" value="WH_DNA-bd_sf"/>
</dbReference>
<sequence>MCAGQVPVLLHAGQHGSITNTVVQQQLGVNKPTATRYLGELEKGGYLQETGTRGAGTEHQLIGS</sequence>